<dbReference type="EMBL" id="JAVDUJ010000001">
    <property type="protein sequence ID" value="MDR6939717.1"/>
    <property type="molecule type" value="Genomic_DNA"/>
</dbReference>
<dbReference type="CDD" id="cd11332">
    <property type="entry name" value="AmyAc_OligoGlu_TS"/>
    <property type="match status" value="1"/>
</dbReference>
<dbReference type="InterPro" id="IPR045857">
    <property type="entry name" value="O16G_dom_2"/>
</dbReference>
<comment type="caution">
    <text evidence="3">The sequence shown here is derived from an EMBL/GenBank/DDBJ whole genome shotgun (WGS) entry which is preliminary data.</text>
</comment>
<dbReference type="InterPro" id="IPR017853">
    <property type="entry name" value="GH"/>
</dbReference>
<proteinExistence type="inferred from homology"/>
<protein>
    <submittedName>
        <fullName evidence="3">Alpha-glucosidase</fullName>
        <ecNumber evidence="3">3.2.1.20</ecNumber>
    </submittedName>
</protein>
<keyword evidence="4" id="KW-1185">Reference proteome</keyword>
<dbReference type="RefSeq" id="WP_309956615.1">
    <property type="nucleotide sequence ID" value="NZ_JAVDUJ010000001.1"/>
</dbReference>
<evidence type="ECO:0000313" key="3">
    <source>
        <dbReference type="EMBL" id="MDR6939717.1"/>
    </source>
</evidence>
<gene>
    <name evidence="3" type="ORF">J2S36_001260</name>
</gene>
<dbReference type="GO" id="GO:0004558">
    <property type="term" value="F:alpha-1,4-glucosidase activity"/>
    <property type="evidence" value="ECO:0007669"/>
    <property type="project" value="UniProtKB-EC"/>
</dbReference>
<keyword evidence="3" id="KW-0378">Hydrolase</keyword>
<dbReference type="PANTHER" id="PTHR10357:SF179">
    <property type="entry name" value="NEUTRAL AND BASIC AMINO ACID TRANSPORT PROTEIN RBAT"/>
    <property type="match status" value="1"/>
</dbReference>
<accession>A0ABU1T2W1</accession>
<sequence length="570" mass="64082">MQLIHDSLPHQEWWKDAVIYQVYPKSFASSKGPVGDLRGITNRLEHIARLGVDALWLSPFYTSPQKDGGYDVADYRQVDPMFGTNEDAFALIARANELGLRVIVDLVPNHTSDQHGWFQAALRGGKDAPERASYWFRDGSGADGENPPNDWLSIFGGSAWTRICDRADAPGSPWENDRQWYLHLFDESQPDLNWENPAVREEFCDILRFWLDHGVAGFRVDVAHGLVKDPELPNWQFHWEMVNGGSELAENVPHPPMWNLPAVHEIYRQWRKVLDEYGTDRMLVAEAWVDPLSEMAKYVRADEMSQSFNFPFLCAPFAASAYHQVISESFTELDLVGAPATWVLSNHDVVRAVSRFGLSDTGKSSNGIFAHAEQPNLILGKQRALAAHMLQSALPGSCYIYQGEELNLPEHTTLPNEYRQDPAFFRTNGNEAGRDGQRVPMPWEASLPAFGFSPNGTSWLPQPAEWAEIAVDKQNSDSASALSFFQKMYALRKKLKLGQAALFDALTPADESEINHLHYVSRIDGRSDVHILIAFHEPVTIPENAQILLASTAIDTVLPANSAVWYLLKE</sequence>
<reference evidence="3 4" key="1">
    <citation type="submission" date="2023-07" db="EMBL/GenBank/DDBJ databases">
        <title>Sequencing the genomes of 1000 actinobacteria strains.</title>
        <authorList>
            <person name="Klenk H.-P."/>
        </authorList>
    </citation>
    <scope>NUCLEOTIDE SEQUENCE [LARGE SCALE GENOMIC DNA]</scope>
    <source>
        <strain evidence="3 4">DSM 15539</strain>
    </source>
</reference>
<organism evidence="3 4">
    <name type="scientific">Arcanobacterium hippocoleae</name>
    <dbReference type="NCBI Taxonomy" id="149017"/>
    <lineage>
        <taxon>Bacteria</taxon>
        <taxon>Bacillati</taxon>
        <taxon>Actinomycetota</taxon>
        <taxon>Actinomycetes</taxon>
        <taxon>Actinomycetales</taxon>
        <taxon>Actinomycetaceae</taxon>
        <taxon>Arcanobacterium</taxon>
    </lineage>
</organism>
<evidence type="ECO:0000256" key="1">
    <source>
        <dbReference type="ARBA" id="ARBA00008061"/>
    </source>
</evidence>
<dbReference type="SMART" id="SM00642">
    <property type="entry name" value="Aamy"/>
    <property type="match status" value="1"/>
</dbReference>
<feature type="domain" description="Glycosyl hydrolase family 13 catalytic" evidence="2">
    <location>
        <begin position="21"/>
        <end position="438"/>
    </location>
</feature>
<dbReference type="Gene3D" id="3.20.20.80">
    <property type="entry name" value="Glycosidases"/>
    <property type="match status" value="2"/>
</dbReference>
<dbReference type="InterPro" id="IPR006047">
    <property type="entry name" value="GH13_cat_dom"/>
</dbReference>
<dbReference type="PANTHER" id="PTHR10357">
    <property type="entry name" value="ALPHA-AMYLASE FAMILY MEMBER"/>
    <property type="match status" value="1"/>
</dbReference>
<dbReference type="SUPFAM" id="SSF51445">
    <property type="entry name" value="(Trans)glycosidases"/>
    <property type="match status" value="1"/>
</dbReference>
<dbReference type="Proteomes" id="UP001266099">
    <property type="component" value="Unassembled WGS sequence"/>
</dbReference>
<dbReference type="Gene3D" id="3.90.400.10">
    <property type="entry name" value="Oligo-1,6-glucosidase, Domain 2"/>
    <property type="match status" value="1"/>
</dbReference>
<keyword evidence="3" id="KW-0326">Glycosidase</keyword>
<dbReference type="EC" id="3.2.1.20" evidence="3"/>
<comment type="similarity">
    <text evidence="1">Belongs to the glycosyl hydrolase 13 family.</text>
</comment>
<dbReference type="Pfam" id="PF00128">
    <property type="entry name" value="Alpha-amylase"/>
    <property type="match status" value="1"/>
</dbReference>
<evidence type="ECO:0000313" key="4">
    <source>
        <dbReference type="Proteomes" id="UP001266099"/>
    </source>
</evidence>
<name>A0ABU1T2W1_9ACTO</name>
<evidence type="ECO:0000259" key="2">
    <source>
        <dbReference type="SMART" id="SM00642"/>
    </source>
</evidence>